<dbReference type="Gene3D" id="3.40.50.1820">
    <property type="entry name" value="alpha/beta hydrolase"/>
    <property type="match status" value="1"/>
</dbReference>
<dbReference type="Pfam" id="PF00561">
    <property type="entry name" value="Abhydrolase_1"/>
    <property type="match status" value="1"/>
</dbReference>
<feature type="domain" description="AB hydrolase-1" evidence="2">
    <location>
        <begin position="13"/>
        <end position="226"/>
    </location>
</feature>
<sequence length="237" mass="26515">MLYSSSIGTGKDLVLLHGWGFNSDLFNAFVECYKNHYRITVIDLPGHGRSDIVEGGIDKWCDEIIKILPSNPILLGWSLGGLLAINIANKIKLSHLVLLASSPKFVTTDNWNYGIDADNFHQFSATLSLNLSKGLKRFVSLQSENKAQLKSLNQSIDTFPATATGLKQGLNILLNSDLRQQFKQLKIPTQIILGKQDTLIPINIAKWYKQQNTSVTILETGHLPFLHQDFELRIIQS</sequence>
<dbReference type="Proteomes" id="UP000568751">
    <property type="component" value="Unassembled WGS sequence"/>
</dbReference>
<name>A0A853F076_9GAMM</name>
<dbReference type="RefSeq" id="WP_369178740.1">
    <property type="nucleotide sequence ID" value="NZ_OZ156463.1"/>
</dbReference>
<accession>A0A853F076</accession>
<protein>
    <submittedName>
        <fullName evidence="3">Alpha/beta fold hydrolase</fullName>
    </submittedName>
</protein>
<evidence type="ECO:0000313" key="4">
    <source>
        <dbReference type="Proteomes" id="UP000568751"/>
    </source>
</evidence>
<keyword evidence="1 3" id="KW-0378">Hydrolase</keyword>
<dbReference type="AlphaFoldDB" id="A0A853F076"/>
<dbReference type="PANTHER" id="PTHR43798">
    <property type="entry name" value="MONOACYLGLYCEROL LIPASE"/>
    <property type="match status" value="1"/>
</dbReference>
<evidence type="ECO:0000313" key="3">
    <source>
        <dbReference type="EMBL" id="NYT27234.1"/>
    </source>
</evidence>
<dbReference type="GO" id="GO:0016020">
    <property type="term" value="C:membrane"/>
    <property type="evidence" value="ECO:0007669"/>
    <property type="project" value="TreeGrafter"/>
</dbReference>
<proteinExistence type="predicted"/>
<comment type="caution">
    <text evidence="3">The sequence shown here is derived from an EMBL/GenBank/DDBJ whole genome shotgun (WGS) entry which is preliminary data.</text>
</comment>
<dbReference type="SUPFAM" id="SSF53474">
    <property type="entry name" value="alpha/beta-Hydrolases"/>
    <property type="match status" value="1"/>
</dbReference>
<dbReference type="PRINTS" id="PR00111">
    <property type="entry name" value="ABHYDROLASE"/>
</dbReference>
<dbReference type="PANTHER" id="PTHR43798:SF31">
    <property type="entry name" value="AB HYDROLASE SUPERFAMILY PROTEIN YCLE"/>
    <property type="match status" value="1"/>
</dbReference>
<dbReference type="InterPro" id="IPR029058">
    <property type="entry name" value="AB_hydrolase_fold"/>
</dbReference>
<evidence type="ECO:0000259" key="2">
    <source>
        <dbReference type="Pfam" id="PF00561"/>
    </source>
</evidence>
<organism evidence="3 4">
    <name type="scientific">Candidatus Thiodubiliella endoseptemdiera</name>
    <dbReference type="NCBI Taxonomy" id="2738886"/>
    <lineage>
        <taxon>Bacteria</taxon>
        <taxon>Pseudomonadati</taxon>
        <taxon>Pseudomonadota</taxon>
        <taxon>Gammaproteobacteria</taxon>
        <taxon>Candidatus Pseudothioglobaceae</taxon>
        <taxon>Candidatus Thiodubiliella</taxon>
    </lineage>
</organism>
<evidence type="ECO:0000256" key="1">
    <source>
        <dbReference type="ARBA" id="ARBA00022801"/>
    </source>
</evidence>
<dbReference type="GO" id="GO:0016787">
    <property type="term" value="F:hydrolase activity"/>
    <property type="evidence" value="ECO:0007669"/>
    <property type="project" value="UniProtKB-KW"/>
</dbReference>
<dbReference type="InterPro" id="IPR000073">
    <property type="entry name" value="AB_hydrolase_1"/>
</dbReference>
<reference evidence="3 4" key="1">
    <citation type="submission" date="2020-05" db="EMBL/GenBank/DDBJ databases">
        <title>Horizontal transmission and recombination maintain forever young bacterial symbiont genomes.</title>
        <authorList>
            <person name="Russell S.L."/>
            <person name="Pepper-Tunick E."/>
            <person name="Svedberg J."/>
            <person name="Byrne A."/>
            <person name="Ruelas Castillo J."/>
            <person name="Vollmers C."/>
            <person name="Beinart R.A."/>
            <person name="Corbett-Detig R."/>
        </authorList>
    </citation>
    <scope>NUCLEOTIDE SEQUENCE [LARGE SCALE GENOMIC DNA]</scope>
    <source>
        <strain evidence="3">455</strain>
    </source>
</reference>
<gene>
    <name evidence="3" type="ORF">H0A76_04645</name>
</gene>
<dbReference type="EMBL" id="JACCHT010000001">
    <property type="protein sequence ID" value="NYT27234.1"/>
    <property type="molecule type" value="Genomic_DNA"/>
</dbReference>
<dbReference type="InterPro" id="IPR050266">
    <property type="entry name" value="AB_hydrolase_sf"/>
</dbReference>